<feature type="compositionally biased region" description="Acidic residues" evidence="8">
    <location>
        <begin position="1335"/>
        <end position="1354"/>
    </location>
</feature>
<dbReference type="Pfam" id="PF12796">
    <property type="entry name" value="Ank_2"/>
    <property type="match status" value="1"/>
</dbReference>
<dbReference type="PROSITE" id="PS50088">
    <property type="entry name" value="ANK_REPEAT"/>
    <property type="match status" value="2"/>
</dbReference>
<comment type="similarity">
    <text evidence="2 7">Belongs to the UPL family. K-HECT subfamily.</text>
</comment>
<dbReference type="Proteomes" id="UP000663848">
    <property type="component" value="Unassembled WGS sequence"/>
</dbReference>
<dbReference type="Gene3D" id="3.90.1750.10">
    <property type="entry name" value="Hect, E3 ligase catalytic domains"/>
    <property type="match status" value="2"/>
</dbReference>
<feature type="compositionally biased region" description="Basic and acidic residues" evidence="8">
    <location>
        <begin position="1148"/>
        <end position="1157"/>
    </location>
</feature>
<evidence type="ECO:0000256" key="4">
    <source>
        <dbReference type="ARBA" id="ARBA00022786"/>
    </source>
</evidence>
<evidence type="ECO:0000259" key="9">
    <source>
        <dbReference type="PROSITE" id="PS50237"/>
    </source>
</evidence>
<feature type="repeat" description="ANK" evidence="5">
    <location>
        <begin position="483"/>
        <end position="515"/>
    </location>
</feature>
<feature type="region of interest" description="Disordered" evidence="8">
    <location>
        <begin position="1148"/>
        <end position="1170"/>
    </location>
</feature>
<keyword evidence="3 7" id="KW-0808">Transferase</keyword>
<dbReference type="InterPro" id="IPR002110">
    <property type="entry name" value="Ankyrin_rpt"/>
</dbReference>
<dbReference type="FunFam" id="3.30.2410.10:FF:000007">
    <property type="entry name" value="Putative E3 ubiquitin-protein ligase HECTD1"/>
    <property type="match status" value="1"/>
</dbReference>
<feature type="region of interest" description="Disordered" evidence="8">
    <location>
        <begin position="1279"/>
        <end position="1382"/>
    </location>
</feature>
<comment type="catalytic activity">
    <reaction evidence="1 7">
        <text>S-ubiquitinyl-[E2 ubiquitin-conjugating enzyme]-L-cysteine + [acceptor protein]-L-lysine = [E2 ubiquitin-conjugating enzyme]-L-cysteine + N(6)-ubiquitinyl-[acceptor protein]-L-lysine.</text>
        <dbReference type="EC" id="2.3.2.26"/>
    </reaction>
</comment>
<evidence type="ECO:0000256" key="3">
    <source>
        <dbReference type="ARBA" id="ARBA00022679"/>
    </source>
</evidence>
<sequence>MEADPEELLVWLKGDGGGERDLQISALEQLCMLVLMCDNIDRCFEQYQPRLFLPALCDIFSDPLAPTRVLEVTARALTYFLDVSVDCAKKITQHASLIRSMCACLQVVDIEDRTNKDLAEQIIKVFERLCSREASNIYEQDGLRCVLDFINNWYSVIHKDSLQSALNVVVKLIGKIDPQNSPTLDQTIESLSNLLLHVDTFVSDNALRCFATLADRFARKNVDPEPLMRYCLKDVLLRSLHYVSKSTGNTLTPVSSLSSSSSSTINTETTGSHNAPLSGSNTRGVTTNLSVVTGLLSTLCRGSAKVTRDLLRSDLPDALESALCGGDERCVLDTMRFLDLLIVLIFEGRQVLPRPVGTARASITAIATTNVSVPITNATIDTNRRASSSSLLSAIAAGGGAAAAAVSSTISGIIPSDRSQQQIIEFIRSRDVQGFINHIEQGSIDVNYTDNVGQTMLNWVAAFGTREMIEYLCRRGADVNRGQRSSSLHYAACFGRPSIVRLLLKYGGNVDLRDEDGRTALDKARERQDEGHQEVVEILQSAHEWTDIRRQEPTPTANTNSSIKSIEQTITTNEIKGDIEMQPIYLQRLLSIFCQLYQNTMILTIKRNTLRLVSKLLHYATVEQIRVYLMQGETNILTTLFELLSSILDTNEDDDDTSNLVLLIIKNLFEKDRHLFLEQFQYLGLIWKITSLALSHPVTIIEQGQPGFIFESNRGTRHTYHAQSTLGNEFSIPWSTIESLNSSASTNANDSSSNSSVAKTLSIPIGKTKQEQMKHRTTELALLIYNDYLKNVTPTNYTRSVLNELKAIVNDLNNDLSLNSFEKLKKFLIEKTSLSLYELSSSGLVSSLLKIFHGLLDQSSDEINLANERSKLFSLIFLSDEQPQAFYILIRKLVSKQWYDHPHTHLEFIKRLKTDGRQQFTYASDFDHNGILYWIGTNARTISNYTNPNSTGLISVTCSDNNCTPQQLSEMISHPVHADDDENTNDTYHGCTWVMFDLGLWVLPTHFTLRHSTGGFPHWTRSFLFQISKDGAHFITCDISLVNDTNSSVATWNIKNNLNDNSTGFRYIRIHQKSGRHPVSMAGFELYGQVISAIDIRSKSELTRSRLNRDDNRNRSTSSRQVPSYHHSISSASNRANKMQSHILRRLANEPKDKHDNTPSNTSNENNTCDTRLFTSAQTTPITTTTHSRQSISSTTESIESMCAVTEENNKKNATSECSEQRIILLENDMNASVPNLSTTNPNNMTLSNLLTSAQSSPNLTITAATTLNIVKDAMVDDESMPMEESQSLSEIPLSDQQQKQNDETSEDEDMEDDEHCHLKRAKLNSQQIQPPLDTNEEDEDDDEDEADEEEAEQDEHCGLFDEQEEEEEYDEQLQEQLHGEQQSLTRRNWDDDFVLKRQFSVLLPAFDGRPGRTNINATQDIPVPTTMTPKQLTSSKQISTTDTLAAANMTLYIRGPSPELPGLKEIDIEMDDSDATIFKYIQQLIQPFPSSQRSERIKRIFEPTYTIVYTEKSNEQSKSDTSQSFLSCPIDLDMISIINENIQKSSSTNLTSNDPKDVCTIEDILELLRQLFYLSNAYVQNNPHRYHADENLSLENYFYSKKLNNKLLQQIQDSIIIASSSLPIWTEWLTHSYKFLYPFETRQLYFRTTSFGTSRSIVWLQERRDELIRAARTGGLLRPLGGSTTAAATTTTLSSFRAASNSNENSSSTSNVFVHEFRLGRLKIDRATPIDREHILRDAMNLFHYHAQSKAKLEIQFLNEEGTGDGPTLEFYALIASDLQKHSLGLWWHHDDHEQNQTIYVRKLEGLFPVPYSQNDERLDTVCNYFSLMGIYFAKCLLDKYLIDMPLSIAFLKLLCTKSKYSNDSNIWYDGILDLTDLIDIEPLRGKFFQQLYELIDRRNKILDDVSKTNDEKKRLCSQLKVDNDHHESVDLEHLCLTFVYSPPSNIYGYQSIDLISNGSHIDVTIDNVDLYVKLSLEFIFRDGIRRQMDAFRNGFNQVFSIEHLKCFNSHELKLLLCGNQWPSWTLEELLNYIEPSHGFTRESPGFTKFLNVMLELDGLERKSVVQFITGCSSLPPGGLANLRPRLAVARKVEADDNSYPSVNTCYHYLKLPDYSSQEILKIRLMTACKERGFYFN</sequence>
<dbReference type="InterPro" id="IPR045322">
    <property type="entry name" value="HECTD1/TRIP12-like"/>
</dbReference>
<proteinExistence type="inferred from homology"/>
<feature type="domain" description="HECT" evidence="9">
    <location>
        <begin position="1751"/>
        <end position="2138"/>
    </location>
</feature>
<dbReference type="CDD" id="cd00078">
    <property type="entry name" value="HECTc"/>
    <property type="match status" value="1"/>
</dbReference>
<keyword evidence="4 6" id="KW-0833">Ubl conjugation pathway</keyword>
<feature type="compositionally biased region" description="Polar residues" evidence="8">
    <location>
        <begin position="1127"/>
        <end position="1136"/>
    </location>
</feature>
<dbReference type="GO" id="GO:0043161">
    <property type="term" value="P:proteasome-mediated ubiquitin-dependent protein catabolic process"/>
    <property type="evidence" value="ECO:0007669"/>
    <property type="project" value="TreeGrafter"/>
</dbReference>
<dbReference type="SUPFAM" id="SSF56204">
    <property type="entry name" value="Hect, E3 ligase catalytic domain"/>
    <property type="match status" value="1"/>
</dbReference>
<dbReference type="SUPFAM" id="SSF48403">
    <property type="entry name" value="Ankyrin repeat"/>
    <property type="match status" value="1"/>
</dbReference>
<evidence type="ECO:0000256" key="6">
    <source>
        <dbReference type="PROSITE-ProRule" id="PRU00104"/>
    </source>
</evidence>
<dbReference type="PROSITE" id="PS50237">
    <property type="entry name" value="HECT"/>
    <property type="match status" value="1"/>
</dbReference>
<feature type="region of interest" description="Disordered" evidence="8">
    <location>
        <begin position="1105"/>
        <end position="1136"/>
    </location>
</feature>
<evidence type="ECO:0000256" key="7">
    <source>
        <dbReference type="RuleBase" id="RU369009"/>
    </source>
</evidence>
<feature type="region of interest" description="Disordered" evidence="8">
    <location>
        <begin position="250"/>
        <end position="281"/>
    </location>
</feature>
<dbReference type="SMART" id="SM00119">
    <property type="entry name" value="HECTc"/>
    <property type="match status" value="1"/>
</dbReference>
<dbReference type="InterPro" id="IPR035983">
    <property type="entry name" value="Hect_E3_ubiquitin_ligase"/>
</dbReference>
<feature type="compositionally biased region" description="Low complexity" evidence="8">
    <location>
        <begin position="250"/>
        <end position="272"/>
    </location>
</feature>
<evidence type="ECO:0000256" key="5">
    <source>
        <dbReference type="PROSITE-ProRule" id="PRU00023"/>
    </source>
</evidence>
<feature type="active site" description="Glycyl thioester intermediate" evidence="6">
    <location>
        <position position="2107"/>
    </location>
</feature>
<organism evidence="10 11">
    <name type="scientific">Rotaria socialis</name>
    <dbReference type="NCBI Taxonomy" id="392032"/>
    <lineage>
        <taxon>Eukaryota</taxon>
        <taxon>Metazoa</taxon>
        <taxon>Spiralia</taxon>
        <taxon>Gnathifera</taxon>
        <taxon>Rotifera</taxon>
        <taxon>Eurotatoria</taxon>
        <taxon>Bdelloidea</taxon>
        <taxon>Philodinida</taxon>
        <taxon>Philodinidae</taxon>
        <taxon>Rotaria</taxon>
    </lineage>
</organism>
<feature type="compositionally biased region" description="Acidic residues" evidence="8">
    <location>
        <begin position="1304"/>
        <end position="1314"/>
    </location>
</feature>
<comment type="pathway">
    <text evidence="7">Protein modification; protein ubiquitination.</text>
</comment>
<dbReference type="InterPro" id="IPR008979">
    <property type="entry name" value="Galactose-bd-like_sf"/>
</dbReference>
<evidence type="ECO:0000256" key="2">
    <source>
        <dbReference type="ARBA" id="ARBA00006331"/>
    </source>
</evidence>
<dbReference type="GO" id="GO:0070534">
    <property type="term" value="P:protein K63-linked ubiquitination"/>
    <property type="evidence" value="ECO:0007669"/>
    <property type="project" value="TreeGrafter"/>
</dbReference>
<dbReference type="SMART" id="SM00248">
    <property type="entry name" value="ANK"/>
    <property type="match status" value="3"/>
</dbReference>
<dbReference type="EC" id="2.3.2.26" evidence="7"/>
<dbReference type="Gene3D" id="2.60.120.260">
    <property type="entry name" value="Galactose-binding domain-like"/>
    <property type="match status" value="1"/>
</dbReference>
<dbReference type="PANTHER" id="PTHR45670">
    <property type="entry name" value="E3 UBIQUITIN-PROTEIN LIGASE TRIP12"/>
    <property type="match status" value="1"/>
</dbReference>
<feature type="compositionally biased region" description="Basic and acidic residues" evidence="8">
    <location>
        <begin position="1105"/>
        <end position="1114"/>
    </location>
</feature>
<dbReference type="Gene3D" id="1.25.40.20">
    <property type="entry name" value="Ankyrin repeat-containing domain"/>
    <property type="match status" value="1"/>
</dbReference>
<feature type="repeat" description="ANK" evidence="5">
    <location>
        <begin position="452"/>
        <end position="484"/>
    </location>
</feature>
<dbReference type="GO" id="GO:0061630">
    <property type="term" value="F:ubiquitin protein ligase activity"/>
    <property type="evidence" value="ECO:0007669"/>
    <property type="project" value="UniProtKB-UniRule"/>
</dbReference>
<feature type="region of interest" description="Disordered" evidence="8">
    <location>
        <begin position="1176"/>
        <end position="1195"/>
    </location>
</feature>
<dbReference type="InterPro" id="IPR016024">
    <property type="entry name" value="ARM-type_fold"/>
</dbReference>
<name>A0A820WWY7_9BILA</name>
<feature type="compositionally biased region" description="Acidic residues" evidence="8">
    <location>
        <begin position="1362"/>
        <end position="1374"/>
    </location>
</feature>
<reference evidence="10" key="1">
    <citation type="submission" date="2021-02" db="EMBL/GenBank/DDBJ databases">
        <authorList>
            <person name="Nowell W R."/>
        </authorList>
    </citation>
    <scope>NUCLEOTIDE SEQUENCE</scope>
</reference>
<feature type="compositionally biased region" description="Polar residues" evidence="8">
    <location>
        <begin position="1285"/>
        <end position="1300"/>
    </location>
</feature>
<dbReference type="InterPro" id="IPR011989">
    <property type="entry name" value="ARM-like"/>
</dbReference>
<accession>A0A820WWY7</accession>
<comment type="function">
    <text evidence="7">E3 ubiquitin-protein ligase which accepts ubiquitin from an E2 ubiquitin-conjugating enzyme in the form of a thioester and then directly transfers the ubiquitin to targeted substrates.</text>
</comment>
<dbReference type="Pfam" id="PF00632">
    <property type="entry name" value="HECT"/>
    <property type="match status" value="1"/>
</dbReference>
<dbReference type="EMBL" id="CAJOBR010000542">
    <property type="protein sequence ID" value="CAF4521235.1"/>
    <property type="molecule type" value="Genomic_DNA"/>
</dbReference>
<feature type="compositionally biased region" description="Low complexity" evidence="8">
    <location>
        <begin position="1158"/>
        <end position="1168"/>
    </location>
</feature>
<evidence type="ECO:0000256" key="8">
    <source>
        <dbReference type="SAM" id="MobiDB-lite"/>
    </source>
</evidence>
<gene>
    <name evidence="10" type="ORF">QYT958_LOCUS6206</name>
</gene>
<dbReference type="UniPathway" id="UPA00143"/>
<dbReference type="Gene3D" id="3.30.2410.10">
    <property type="entry name" value="Hect, E3 ligase catalytic domain"/>
    <property type="match status" value="1"/>
</dbReference>
<dbReference type="SUPFAM" id="SSF48371">
    <property type="entry name" value="ARM repeat"/>
    <property type="match status" value="1"/>
</dbReference>
<dbReference type="InterPro" id="IPR036770">
    <property type="entry name" value="Ankyrin_rpt-contain_sf"/>
</dbReference>
<protein>
    <recommendedName>
        <fullName evidence="7">E3 ubiquitin-protein ligase</fullName>
        <ecNumber evidence="7">2.3.2.26</ecNumber>
    </recommendedName>
</protein>
<dbReference type="Gene3D" id="3.30.2160.10">
    <property type="entry name" value="Hect, E3 ligase catalytic domain"/>
    <property type="match status" value="1"/>
</dbReference>
<evidence type="ECO:0000313" key="10">
    <source>
        <dbReference type="EMBL" id="CAF4521235.1"/>
    </source>
</evidence>
<dbReference type="Gene3D" id="1.25.10.10">
    <property type="entry name" value="Leucine-rich Repeat Variant"/>
    <property type="match status" value="1"/>
</dbReference>
<keyword evidence="5" id="KW-0040">ANK repeat</keyword>
<feature type="region of interest" description="Disordered" evidence="8">
    <location>
        <begin position="1414"/>
        <end position="1438"/>
    </location>
</feature>
<dbReference type="PANTHER" id="PTHR45670:SF1">
    <property type="entry name" value="E3 UBIQUITIN-PROTEIN LIGASE HECTD1"/>
    <property type="match status" value="1"/>
</dbReference>
<dbReference type="SUPFAM" id="SSF49785">
    <property type="entry name" value="Galactose-binding domain-like"/>
    <property type="match status" value="1"/>
</dbReference>
<evidence type="ECO:0000313" key="11">
    <source>
        <dbReference type="Proteomes" id="UP000663848"/>
    </source>
</evidence>
<dbReference type="GO" id="GO:0016607">
    <property type="term" value="C:nuclear speck"/>
    <property type="evidence" value="ECO:0007669"/>
    <property type="project" value="TreeGrafter"/>
</dbReference>
<comment type="caution">
    <text evidence="10">The sequence shown here is derived from an EMBL/GenBank/DDBJ whole genome shotgun (WGS) entry which is preliminary data.</text>
</comment>
<dbReference type="PROSITE" id="PS50297">
    <property type="entry name" value="ANK_REP_REGION"/>
    <property type="match status" value="2"/>
</dbReference>
<dbReference type="InterPro" id="IPR000569">
    <property type="entry name" value="HECT_dom"/>
</dbReference>
<evidence type="ECO:0000256" key="1">
    <source>
        <dbReference type="ARBA" id="ARBA00000885"/>
    </source>
</evidence>